<comment type="caution">
    <text evidence="2">The sequence shown here is derived from an EMBL/GenBank/DDBJ whole genome shotgun (WGS) entry which is preliminary data.</text>
</comment>
<keyword evidence="1" id="KW-0472">Membrane</keyword>
<evidence type="ECO:0000256" key="1">
    <source>
        <dbReference type="SAM" id="Phobius"/>
    </source>
</evidence>
<organism evidence="2">
    <name type="scientific">termite gut metagenome</name>
    <dbReference type="NCBI Taxonomy" id="433724"/>
    <lineage>
        <taxon>unclassified sequences</taxon>
        <taxon>metagenomes</taxon>
        <taxon>organismal metagenomes</taxon>
    </lineage>
</organism>
<feature type="transmembrane region" description="Helical" evidence="1">
    <location>
        <begin position="94"/>
        <end position="115"/>
    </location>
</feature>
<name>A0A5J4Q7A2_9ZZZZ</name>
<reference evidence="2" key="1">
    <citation type="submission" date="2019-03" db="EMBL/GenBank/DDBJ databases">
        <title>Single cell metagenomics reveals metabolic interactions within the superorganism composed of flagellate Streblomastix strix and complex community of Bacteroidetes bacteria on its surface.</title>
        <authorList>
            <person name="Treitli S.C."/>
            <person name="Kolisko M."/>
            <person name="Husnik F."/>
            <person name="Keeling P."/>
            <person name="Hampl V."/>
        </authorList>
    </citation>
    <scope>NUCLEOTIDE SEQUENCE</scope>
    <source>
        <strain evidence="2">STM</strain>
    </source>
</reference>
<evidence type="ECO:0000313" key="2">
    <source>
        <dbReference type="EMBL" id="KAA6317846.1"/>
    </source>
</evidence>
<proteinExistence type="predicted"/>
<accession>A0A5J4Q7A2</accession>
<keyword evidence="1" id="KW-1133">Transmembrane helix</keyword>
<gene>
    <name evidence="2" type="ORF">EZS27_032065</name>
</gene>
<sequence length="132" mass="15682">MNTEQKNIHNSLKQALKKRTNKELSSNFTYRMMQQIRLEAEKQYRLKNVTGLFSLLTACLLLISLAVYVFVFYVKFNLSDYISDFKISLSFSPLINFYGYIGLLTLGLLGMDYWYRQKWKNRQKTDKPKKIL</sequence>
<feature type="transmembrane region" description="Helical" evidence="1">
    <location>
        <begin position="52"/>
        <end position="74"/>
    </location>
</feature>
<dbReference type="EMBL" id="SNRY01004386">
    <property type="protein sequence ID" value="KAA6317846.1"/>
    <property type="molecule type" value="Genomic_DNA"/>
</dbReference>
<dbReference type="AlphaFoldDB" id="A0A5J4Q7A2"/>
<protein>
    <submittedName>
        <fullName evidence="2">Uncharacterized protein</fullName>
    </submittedName>
</protein>
<keyword evidence="1" id="KW-0812">Transmembrane</keyword>